<gene>
    <name evidence="1" type="ORF">ES288_A05G066300v1</name>
</gene>
<evidence type="ECO:0000313" key="1">
    <source>
        <dbReference type="EMBL" id="TYH15745.1"/>
    </source>
</evidence>
<dbReference type="Proteomes" id="UP000323506">
    <property type="component" value="Chromosome A05"/>
</dbReference>
<sequence>MDSLKKKWQQTKASFGSPFKASEVQLDSQPHWEAVWLSVSVQPKSILTTLLSQKSTGAFSSNLAAKFCYLCWSFNTL</sequence>
<name>A0A5D2GC48_GOSDA</name>
<keyword evidence="2" id="KW-1185">Reference proteome</keyword>
<dbReference type="AlphaFoldDB" id="A0A5D2GC48"/>
<protein>
    <submittedName>
        <fullName evidence="1">Uncharacterized protein</fullName>
    </submittedName>
</protein>
<reference evidence="1 2" key="1">
    <citation type="submission" date="2019-06" db="EMBL/GenBank/DDBJ databases">
        <title>WGS assembly of Gossypium darwinii.</title>
        <authorList>
            <person name="Chen Z.J."/>
            <person name="Sreedasyam A."/>
            <person name="Ando A."/>
            <person name="Song Q."/>
            <person name="De L."/>
            <person name="Hulse-Kemp A."/>
            <person name="Ding M."/>
            <person name="Ye W."/>
            <person name="Kirkbride R."/>
            <person name="Jenkins J."/>
            <person name="Plott C."/>
            <person name="Lovell J."/>
            <person name="Lin Y.-M."/>
            <person name="Vaughn R."/>
            <person name="Liu B."/>
            <person name="Li W."/>
            <person name="Simpson S."/>
            <person name="Scheffler B."/>
            <person name="Saski C."/>
            <person name="Grover C."/>
            <person name="Hu G."/>
            <person name="Conover J."/>
            <person name="Carlson J."/>
            <person name="Shu S."/>
            <person name="Boston L."/>
            <person name="Williams M."/>
            <person name="Peterson D."/>
            <person name="Mcgee K."/>
            <person name="Jones D."/>
            <person name="Wendel J."/>
            <person name="Stelly D."/>
            <person name="Grimwood J."/>
            <person name="Schmutz J."/>
        </authorList>
    </citation>
    <scope>NUCLEOTIDE SEQUENCE [LARGE SCALE GENOMIC DNA]</scope>
    <source>
        <strain evidence="1">1808015.09</strain>
    </source>
</reference>
<evidence type="ECO:0000313" key="2">
    <source>
        <dbReference type="Proteomes" id="UP000323506"/>
    </source>
</evidence>
<accession>A0A5D2GC48</accession>
<proteinExistence type="predicted"/>
<dbReference type="EMBL" id="CM017692">
    <property type="protein sequence ID" value="TYH15745.1"/>
    <property type="molecule type" value="Genomic_DNA"/>
</dbReference>
<organism evidence="1 2">
    <name type="scientific">Gossypium darwinii</name>
    <name type="common">Darwin's cotton</name>
    <name type="synonym">Gossypium barbadense var. darwinii</name>
    <dbReference type="NCBI Taxonomy" id="34276"/>
    <lineage>
        <taxon>Eukaryota</taxon>
        <taxon>Viridiplantae</taxon>
        <taxon>Streptophyta</taxon>
        <taxon>Embryophyta</taxon>
        <taxon>Tracheophyta</taxon>
        <taxon>Spermatophyta</taxon>
        <taxon>Magnoliopsida</taxon>
        <taxon>eudicotyledons</taxon>
        <taxon>Gunneridae</taxon>
        <taxon>Pentapetalae</taxon>
        <taxon>rosids</taxon>
        <taxon>malvids</taxon>
        <taxon>Malvales</taxon>
        <taxon>Malvaceae</taxon>
        <taxon>Malvoideae</taxon>
        <taxon>Gossypium</taxon>
    </lineage>
</organism>